<keyword evidence="1" id="KW-1185">Reference proteome</keyword>
<reference evidence="1" key="1">
    <citation type="journal article" date="2014" name="Nat. Commun.">
        <title>The tobacco genome sequence and its comparison with those of tomato and potato.</title>
        <authorList>
            <person name="Sierro N."/>
            <person name="Battey J.N."/>
            <person name="Ouadi S."/>
            <person name="Bakaher N."/>
            <person name="Bovet L."/>
            <person name="Willig A."/>
            <person name="Goepfert S."/>
            <person name="Peitsch M.C."/>
            <person name="Ivanov N.V."/>
        </authorList>
    </citation>
    <scope>NUCLEOTIDE SEQUENCE [LARGE SCALE GENOMIC DNA]</scope>
</reference>
<evidence type="ECO:0000313" key="1">
    <source>
        <dbReference type="Proteomes" id="UP000790787"/>
    </source>
</evidence>
<protein>
    <submittedName>
        <fullName evidence="2">Uncharacterized protein LOC142163231</fullName>
    </submittedName>
</protein>
<name>A0AC58RV37_TOBAC</name>
<gene>
    <name evidence="2" type="primary">LOC142163231</name>
</gene>
<sequence length="514" mass="58151">MTGLKQKFSVTNRHEPCSAKTLKRHEPLWMVIQDEANQNLEANLRVAISEEAKEDDLIESCPEEAAITGDFAPNKNEKKEGDSRNNTQLDVLKPIESKLPNPPPKNLDYSLRCAYYSDTPGHDTKKCWHLKNAIQELIDTNQIVVQSPEAPNINQNPLPAYAEMHMIEIVHKDGMPKKPSQFIMMIWSSESELVKDLVVTKATSVIAKGSTDKLSMPNDKTVVVVEKRSPSDVIAKQEKPKVIVPGVASKTVIIVEGAHTDPIVIKHVTQLPVANTKTIPWNYERVIVTYKGKEVKEEVNEAQGLTRSRRCFASTELCKAKTLRDNPVLVKKSVTKEEAEEFLRKMKAHDYSIVEQLRKTPAQISLLSLLIHSDEHRQALMKILNEAHVPEKITVNHLEKIVNKIFESNRITFSDDDLPPKGTEHNRALYLIVKYKDSVVTSVPWIHVAKVVPSSLHQMVKFEWDRQEIIVHGNENLCAFNDTYISFIEAKEDKGSWVYQVSEAVSVEKVPEGE</sequence>
<evidence type="ECO:0000313" key="2">
    <source>
        <dbReference type="RefSeq" id="XP_075076597.1"/>
    </source>
</evidence>
<reference evidence="2" key="2">
    <citation type="submission" date="2025-08" db="UniProtKB">
        <authorList>
            <consortium name="RefSeq"/>
        </authorList>
    </citation>
    <scope>IDENTIFICATION</scope>
    <source>
        <tissue evidence="2">Leaf</tissue>
    </source>
</reference>
<dbReference type="RefSeq" id="XP_075076597.1">
    <property type="nucleotide sequence ID" value="XM_075220496.1"/>
</dbReference>
<accession>A0AC58RV37</accession>
<proteinExistence type="predicted"/>
<dbReference type="Proteomes" id="UP000790787">
    <property type="component" value="Chromosome 8"/>
</dbReference>
<organism evidence="1 2">
    <name type="scientific">Nicotiana tabacum</name>
    <name type="common">Common tobacco</name>
    <dbReference type="NCBI Taxonomy" id="4097"/>
    <lineage>
        <taxon>Eukaryota</taxon>
        <taxon>Viridiplantae</taxon>
        <taxon>Streptophyta</taxon>
        <taxon>Embryophyta</taxon>
        <taxon>Tracheophyta</taxon>
        <taxon>Spermatophyta</taxon>
        <taxon>Magnoliopsida</taxon>
        <taxon>eudicotyledons</taxon>
        <taxon>Gunneridae</taxon>
        <taxon>Pentapetalae</taxon>
        <taxon>asterids</taxon>
        <taxon>lamiids</taxon>
        <taxon>Solanales</taxon>
        <taxon>Solanaceae</taxon>
        <taxon>Nicotianoideae</taxon>
        <taxon>Nicotianeae</taxon>
        <taxon>Nicotiana</taxon>
    </lineage>
</organism>